<evidence type="ECO:0008006" key="3">
    <source>
        <dbReference type="Google" id="ProtNLM"/>
    </source>
</evidence>
<organism evidence="1 2">
    <name type="scientific">Peronospora effusa</name>
    <dbReference type="NCBI Taxonomy" id="542832"/>
    <lineage>
        <taxon>Eukaryota</taxon>
        <taxon>Sar</taxon>
        <taxon>Stramenopiles</taxon>
        <taxon>Oomycota</taxon>
        <taxon>Peronosporomycetes</taxon>
        <taxon>Peronosporales</taxon>
        <taxon>Peronosporaceae</taxon>
        <taxon>Peronospora</taxon>
    </lineage>
</organism>
<proteinExistence type="predicted"/>
<sequence length="704" mass="78678">MTEASVELRSEDVRQLWSLACLLAEKQLINQTAMCLEPLCAIDCSTRSAAEQEILVQANVLFAELCSVACNNRKKADNQDLWTHRVNKTEKCIHSVDAAIARGVVCSQVNKLRLLKAKYLLQQQLKVERSVKSRRILEILLEGLKISVEGDDVAVVTFQKYFEVKLKACLVKMHAATAMTKYAKDSKGINNFADNLLYIRTTLPNCIHKHFLLWLVEATCHTAISSFHPGDIAGMSQLVDFGEEFFDRVCQQEPVSTDFRLHHLISMGFYYLRTGKVMKVTPLLEQVKILTHGDKSNGDQMPAENVKESYLSTILDSMRVSVVAYSNPKEACDLAMTTILAAQANLQTYAQFPAVRLMLIGTLFDMLHVYCRLLNLQCRYADTGASIVQMVALFVTYRADLERTVLYRFFLARCHTLIAKYAATIGKVKDACAHLNFVVDKVLPVPTVDETSYPDAYLAVWVDVLEVATYCCGTGTAESLSTSSSNLMRVQIKHISPSQKLLEWVARIFVLDGLRHQIHQCCNVELRAKYNLALAKWMWATKRLSDIAKEEGRSPFTQHTALEELRPKMFALLHEALQRINTSVSCCETTSEIMALFGPQLVAIGDVEQGESILKKAIRIALHSKNVLLQTRLLANVVELYKSKGQTAAQAAAAIKYEKKLAVLQRRIATAQNEGDTTAALLRWTVGSSKSTNTSRASSHGEPN</sequence>
<dbReference type="Proteomes" id="UP000282087">
    <property type="component" value="Unassembled WGS sequence"/>
</dbReference>
<dbReference type="VEuPathDB" id="FungiDB:DD237_000370"/>
<evidence type="ECO:0000313" key="2">
    <source>
        <dbReference type="Proteomes" id="UP000282087"/>
    </source>
</evidence>
<comment type="caution">
    <text evidence="1">The sequence shown here is derived from an EMBL/GenBank/DDBJ whole genome shotgun (WGS) entry which is preliminary data.</text>
</comment>
<reference evidence="1 2" key="1">
    <citation type="submission" date="2018-06" db="EMBL/GenBank/DDBJ databases">
        <title>Comparative genomics of downy mildews reveals potential adaptations to biotrophy.</title>
        <authorList>
            <person name="Fletcher K."/>
            <person name="Klosterman S.J."/>
            <person name="Derevnina L."/>
            <person name="Martin F."/>
            <person name="Koike S."/>
            <person name="Reyes Chin-Wo S."/>
            <person name="Mou B."/>
            <person name="Michelmore R."/>
        </authorList>
    </citation>
    <scope>NUCLEOTIDE SEQUENCE [LARGE SCALE GENOMIC DNA]</scope>
    <source>
        <strain evidence="1 2">R14</strain>
    </source>
</reference>
<accession>A0A3M6V9C4</accession>
<name>A0A3M6V9C4_9STRA</name>
<dbReference type="EMBL" id="QLLG01000391">
    <property type="protein sequence ID" value="RMX63545.1"/>
    <property type="molecule type" value="Genomic_DNA"/>
</dbReference>
<protein>
    <recommendedName>
        <fullName evidence="3">Cohesin loading complex subunit SCC4 homolog</fullName>
    </recommendedName>
</protein>
<keyword evidence="2" id="KW-1185">Reference proteome</keyword>
<evidence type="ECO:0000313" key="1">
    <source>
        <dbReference type="EMBL" id="RMX63545.1"/>
    </source>
</evidence>
<gene>
    <name evidence="1" type="ORF">DD238_004948</name>
</gene>
<dbReference type="AlphaFoldDB" id="A0A3M6V9C4"/>